<dbReference type="GeneID" id="97996250"/>
<organism evidence="3 4">
    <name type="scientific">Evtepia gabavorous</name>
    <dbReference type="NCBI Taxonomy" id="2211183"/>
    <lineage>
        <taxon>Bacteria</taxon>
        <taxon>Bacillati</taxon>
        <taxon>Bacillota</taxon>
        <taxon>Clostridia</taxon>
        <taxon>Eubacteriales</taxon>
        <taxon>Evtepia</taxon>
    </lineage>
</organism>
<dbReference type="InterPro" id="IPR014729">
    <property type="entry name" value="Rossmann-like_a/b/a_fold"/>
</dbReference>
<dbReference type="PANTHER" id="PTHR30336">
    <property type="entry name" value="INNER MEMBRANE PROTEIN, PROBABLE PERMEASE"/>
    <property type="match status" value="1"/>
</dbReference>
<feature type="transmembrane region" description="Helical" evidence="1">
    <location>
        <begin position="12"/>
        <end position="35"/>
    </location>
</feature>
<evidence type="ECO:0000313" key="3">
    <source>
        <dbReference type="EMBL" id="RFT05745.1"/>
    </source>
</evidence>
<evidence type="ECO:0000313" key="4">
    <source>
        <dbReference type="Proteomes" id="UP000260649"/>
    </source>
</evidence>
<dbReference type="RefSeq" id="WP_021919837.1">
    <property type="nucleotide sequence ID" value="NZ_CAKXKJ010000018.1"/>
</dbReference>
<keyword evidence="1" id="KW-0472">Membrane</keyword>
<comment type="caution">
    <text evidence="3">The sequence shown here is derived from an EMBL/GenBank/DDBJ whole genome shotgun (WGS) entry which is preliminary data.</text>
</comment>
<dbReference type="Pfam" id="PF02698">
    <property type="entry name" value="DUF218"/>
    <property type="match status" value="1"/>
</dbReference>
<dbReference type="GO" id="GO:0005886">
    <property type="term" value="C:plasma membrane"/>
    <property type="evidence" value="ECO:0007669"/>
    <property type="project" value="TreeGrafter"/>
</dbReference>
<dbReference type="InterPro" id="IPR003848">
    <property type="entry name" value="DUF218"/>
</dbReference>
<dbReference type="InterPro" id="IPR051599">
    <property type="entry name" value="Cell_Envelope_Assoc"/>
</dbReference>
<evidence type="ECO:0000259" key="2">
    <source>
        <dbReference type="Pfam" id="PF02698"/>
    </source>
</evidence>
<reference evidence="3 4" key="1">
    <citation type="submission" date="2018-07" db="EMBL/GenBank/DDBJ databases">
        <title>GABA Modulating Bacteria of the Human Gut Microbiota.</title>
        <authorList>
            <person name="Strandwitz P."/>
            <person name="Kim K.H."/>
            <person name="Terekhova D."/>
            <person name="Liu J.K."/>
            <person name="Sharma A."/>
            <person name="Levering J."/>
            <person name="Mcdonald D."/>
            <person name="Dietrich D."/>
            <person name="Ramadhar T.R."/>
            <person name="Lekbua A."/>
            <person name="Mroue N."/>
            <person name="Liston C."/>
            <person name="Stewart E.J."/>
            <person name="Dubin M.J."/>
            <person name="Zengler K."/>
            <person name="Knight R."/>
            <person name="Gilbert J.A."/>
            <person name="Clardy J."/>
            <person name="Lewis K."/>
        </authorList>
    </citation>
    <scope>NUCLEOTIDE SEQUENCE [LARGE SCALE GENOMIC DNA]</scope>
    <source>
        <strain evidence="3 4">KLE1738</strain>
    </source>
</reference>
<gene>
    <name evidence="3" type="ORF">DV520_10940</name>
</gene>
<dbReference type="CDD" id="cd06259">
    <property type="entry name" value="YdcF-like"/>
    <property type="match status" value="1"/>
</dbReference>
<keyword evidence="1" id="KW-0812">Transmembrane</keyword>
<protein>
    <submittedName>
        <fullName evidence="3">SanA protein</fullName>
    </submittedName>
</protein>
<sequence>MSRGKKWILRGLAVLGILCALGAALVFGLSGYVVLSTRQQFRTLEDTPPEAVDCILVLGCGVYADGTPTPMLSDRLTRGVELYQAGWADKLLMSGDNRSQDYNELATMHRVALEKGVPQADVVLDYAGLSTYDSLYRARDIFGVKKVVIVTQEYHMYRALYLARALGLEAWGVAADGQNYRGQTMRDLREILARDKDVLWAIFQPEPTYLGDPEPLTGTP</sequence>
<feature type="domain" description="DUF218" evidence="2">
    <location>
        <begin position="53"/>
        <end position="175"/>
    </location>
</feature>
<evidence type="ECO:0000256" key="1">
    <source>
        <dbReference type="SAM" id="Phobius"/>
    </source>
</evidence>
<dbReference type="AlphaFoldDB" id="A0A3E2B172"/>
<dbReference type="Proteomes" id="UP000260649">
    <property type="component" value="Unassembled WGS sequence"/>
</dbReference>
<dbReference type="OrthoDB" id="9782395at2"/>
<dbReference type="EMBL" id="QQRQ01000030">
    <property type="protein sequence ID" value="RFT05745.1"/>
    <property type="molecule type" value="Genomic_DNA"/>
</dbReference>
<keyword evidence="4" id="KW-1185">Reference proteome</keyword>
<dbReference type="Gene3D" id="3.40.50.620">
    <property type="entry name" value="HUPs"/>
    <property type="match status" value="1"/>
</dbReference>
<accession>A0A3E2B172</accession>
<keyword evidence="1" id="KW-1133">Transmembrane helix</keyword>
<name>A0A3E2B172_9FIRM</name>
<dbReference type="PANTHER" id="PTHR30336:SF6">
    <property type="entry name" value="INTEGRAL MEMBRANE PROTEIN"/>
    <property type="match status" value="1"/>
</dbReference>
<proteinExistence type="predicted"/>